<evidence type="ECO:0000313" key="2">
    <source>
        <dbReference type="EMBL" id="KIW09923.1"/>
    </source>
</evidence>
<dbReference type="VEuPathDB" id="FungiDB:PV08_11699"/>
<dbReference type="OrthoDB" id="5086080at2759"/>
<dbReference type="GeneID" id="27338782"/>
<feature type="region of interest" description="Disordered" evidence="1">
    <location>
        <begin position="1"/>
        <end position="22"/>
    </location>
</feature>
<dbReference type="CDD" id="cd14688">
    <property type="entry name" value="bZIP_YAP"/>
    <property type="match status" value="1"/>
</dbReference>
<feature type="region of interest" description="Disordered" evidence="1">
    <location>
        <begin position="127"/>
        <end position="152"/>
    </location>
</feature>
<dbReference type="Pfam" id="PF11905">
    <property type="entry name" value="DUF3425"/>
    <property type="match status" value="1"/>
</dbReference>
<keyword evidence="3" id="KW-1185">Reference proteome</keyword>
<dbReference type="HOGENOM" id="CLU_028818_2_1_1"/>
<dbReference type="Proteomes" id="UP000053328">
    <property type="component" value="Unassembled WGS sequence"/>
</dbReference>
<reference evidence="2 3" key="1">
    <citation type="submission" date="2015-01" db="EMBL/GenBank/DDBJ databases">
        <title>The Genome Sequence of Exophiala spinifera CBS89968.</title>
        <authorList>
            <consortium name="The Broad Institute Genomics Platform"/>
            <person name="Cuomo C."/>
            <person name="de Hoog S."/>
            <person name="Gorbushina A."/>
            <person name="Stielow B."/>
            <person name="Teixiera M."/>
            <person name="Abouelleil A."/>
            <person name="Chapman S.B."/>
            <person name="Priest M."/>
            <person name="Young S.K."/>
            <person name="Wortman J."/>
            <person name="Nusbaum C."/>
            <person name="Birren B."/>
        </authorList>
    </citation>
    <scope>NUCLEOTIDE SEQUENCE [LARGE SCALE GENOMIC DNA]</scope>
    <source>
        <strain evidence="2 3">CBS 89968</strain>
    </source>
</reference>
<evidence type="ECO:0000256" key="1">
    <source>
        <dbReference type="SAM" id="MobiDB-lite"/>
    </source>
</evidence>
<sequence>MSRSRTTKSKLTDAQLQRKRECDREAQKQIRLKTKTRIAHLENLVATLQQSDGTRSQVSDLVRQVTKGHEEITRLREALRAIGKQVEGSLRSSSRDSTQLVGEDPGSRPYTSNDEEVFPDFVDSLEQQKSTDGSPTNTDDPSQPEDAQREGCKSARINNTTAHAESINAHVDSTDTLELSIVNMVAGTDESITSLHLDLSTPEMPLDTLTSAESSLASLPISEMAAQITQDKSLDGRLWYLAGTLLNLILAVEDKERTPDEYNDDIPIRAVLHGWPAVAARYTLDLGWQWIRQLDEKMYSSLGVPERLSVMRLMRIQYQVQAHPDTMSSVTVPSFMVPRPAQAHIQHDPLIEHWVWPGLREQLLFNPFMCATNRFMDNFRESLHFLWPFDPTDAYCRNSLTGMYSFSTMFLDRSSDLRSHCLSKKFLDLFPQLKPDIPSFDVSLWNQNLLLTTTLDSAISWQSKPLTPEEDSDDLLPLELYLDSHK</sequence>
<feature type="compositionally biased region" description="Polar residues" evidence="1">
    <location>
        <begin position="90"/>
        <end position="100"/>
    </location>
</feature>
<dbReference type="PANTHER" id="PTHR37012">
    <property type="entry name" value="B-ZIP TRANSCRIPTION FACTOR (EUROFUNG)-RELATED"/>
    <property type="match status" value="1"/>
</dbReference>
<gene>
    <name evidence="2" type="ORF">PV08_11699</name>
</gene>
<dbReference type="AlphaFoldDB" id="A0A0D2AT81"/>
<dbReference type="PANTHER" id="PTHR37012:SF7">
    <property type="entry name" value="B-ZIP TRANSCRIPTION FACTOR (EUROFUNG)-RELATED"/>
    <property type="match status" value="1"/>
</dbReference>
<dbReference type="EMBL" id="KN847501">
    <property type="protein sequence ID" value="KIW09923.1"/>
    <property type="molecule type" value="Genomic_DNA"/>
</dbReference>
<dbReference type="RefSeq" id="XP_016230139.1">
    <property type="nucleotide sequence ID" value="XM_016386007.1"/>
</dbReference>
<feature type="region of interest" description="Disordered" evidence="1">
    <location>
        <begin position="85"/>
        <end position="115"/>
    </location>
</feature>
<protein>
    <recommendedName>
        <fullName evidence="4">BZIP domain-containing protein</fullName>
    </recommendedName>
</protein>
<feature type="compositionally biased region" description="Polar residues" evidence="1">
    <location>
        <begin position="127"/>
        <end position="141"/>
    </location>
</feature>
<dbReference type="InterPro" id="IPR021833">
    <property type="entry name" value="DUF3425"/>
</dbReference>
<accession>A0A0D2AT81</accession>
<name>A0A0D2AT81_9EURO</name>
<evidence type="ECO:0008006" key="4">
    <source>
        <dbReference type="Google" id="ProtNLM"/>
    </source>
</evidence>
<evidence type="ECO:0000313" key="3">
    <source>
        <dbReference type="Proteomes" id="UP000053328"/>
    </source>
</evidence>
<organism evidence="2 3">
    <name type="scientific">Exophiala spinifera</name>
    <dbReference type="NCBI Taxonomy" id="91928"/>
    <lineage>
        <taxon>Eukaryota</taxon>
        <taxon>Fungi</taxon>
        <taxon>Dikarya</taxon>
        <taxon>Ascomycota</taxon>
        <taxon>Pezizomycotina</taxon>
        <taxon>Eurotiomycetes</taxon>
        <taxon>Chaetothyriomycetidae</taxon>
        <taxon>Chaetothyriales</taxon>
        <taxon>Herpotrichiellaceae</taxon>
        <taxon>Exophiala</taxon>
    </lineage>
</organism>
<proteinExistence type="predicted"/>